<keyword evidence="5" id="KW-0472">Membrane</keyword>
<comment type="cofactor">
    <cofactor evidence="7">
        <name>heme</name>
        <dbReference type="ChEBI" id="CHEBI:30413"/>
    </cofactor>
</comment>
<keyword evidence="5" id="KW-1133">Transmembrane helix</keyword>
<dbReference type="Gene3D" id="1.10.630.10">
    <property type="entry name" value="Cytochrome P450"/>
    <property type="match status" value="1"/>
</dbReference>
<dbReference type="AlphaFoldDB" id="A0A7N2QYQ8"/>
<dbReference type="InterPro" id="IPR001128">
    <property type="entry name" value="Cyt_P450"/>
</dbReference>
<dbReference type="GO" id="GO:0016125">
    <property type="term" value="P:sterol metabolic process"/>
    <property type="evidence" value="ECO:0007669"/>
    <property type="project" value="TreeGrafter"/>
</dbReference>
<evidence type="ECO:0000256" key="7">
    <source>
        <dbReference type="PIRSR" id="PIRSR602401-1"/>
    </source>
</evidence>
<accession>A0A7N2QYQ8</accession>
<proteinExistence type="inferred from homology"/>
<dbReference type="GO" id="GO:0004497">
    <property type="term" value="F:monooxygenase activity"/>
    <property type="evidence" value="ECO:0007669"/>
    <property type="project" value="UniProtKB-KW"/>
</dbReference>
<dbReference type="InterPro" id="IPR017972">
    <property type="entry name" value="Cyt_P450_CS"/>
</dbReference>
<evidence type="ECO:0000256" key="8">
    <source>
        <dbReference type="RuleBase" id="RU000461"/>
    </source>
</evidence>
<dbReference type="InterPro" id="IPR036396">
    <property type="entry name" value="Cyt_P450_sf"/>
</dbReference>
<organism evidence="9 10">
    <name type="scientific">Quercus lobata</name>
    <name type="common">Valley oak</name>
    <dbReference type="NCBI Taxonomy" id="97700"/>
    <lineage>
        <taxon>Eukaryota</taxon>
        <taxon>Viridiplantae</taxon>
        <taxon>Streptophyta</taxon>
        <taxon>Embryophyta</taxon>
        <taxon>Tracheophyta</taxon>
        <taxon>Spermatophyta</taxon>
        <taxon>Magnoliopsida</taxon>
        <taxon>eudicotyledons</taxon>
        <taxon>Gunneridae</taxon>
        <taxon>Pentapetalae</taxon>
        <taxon>rosids</taxon>
        <taxon>fabids</taxon>
        <taxon>Fagales</taxon>
        <taxon>Fagaceae</taxon>
        <taxon>Quercus</taxon>
    </lineage>
</organism>
<dbReference type="PANTHER" id="PTHR24286">
    <property type="entry name" value="CYTOCHROME P450 26"/>
    <property type="match status" value="1"/>
</dbReference>
<comment type="subcellular location">
    <subcellularLocation>
        <location evidence="1">Membrane</location>
        <topology evidence="1">Single-pass membrane protein</topology>
    </subcellularLocation>
</comment>
<dbReference type="GO" id="GO:0005506">
    <property type="term" value="F:iron ion binding"/>
    <property type="evidence" value="ECO:0007669"/>
    <property type="project" value="InterPro"/>
</dbReference>
<dbReference type="Gramene" id="QL02p024164:mrna">
    <property type="protein sequence ID" value="QL02p024164:mrna"/>
    <property type="gene ID" value="QL02p024164"/>
</dbReference>
<dbReference type="GO" id="GO:0010268">
    <property type="term" value="P:brassinosteroid homeostasis"/>
    <property type="evidence" value="ECO:0007669"/>
    <property type="project" value="TreeGrafter"/>
</dbReference>
<comment type="similarity">
    <text evidence="2 8">Belongs to the cytochrome P450 family.</text>
</comment>
<dbReference type="EnsemblPlants" id="QL02p024164:mrna">
    <property type="protein sequence ID" value="QL02p024164:mrna"/>
    <property type="gene ID" value="QL02p024164"/>
</dbReference>
<feature type="binding site" description="axial binding residue" evidence="7">
    <location>
        <position position="425"/>
    </location>
    <ligand>
        <name>heme</name>
        <dbReference type="ChEBI" id="CHEBI:30413"/>
    </ligand>
    <ligandPart>
        <name>Fe</name>
        <dbReference type="ChEBI" id="CHEBI:18248"/>
    </ligandPart>
</feature>
<keyword evidence="8" id="KW-0503">Monooxygenase</keyword>
<dbReference type="OMA" id="RDRMYAM"/>
<evidence type="ECO:0000256" key="6">
    <source>
        <dbReference type="ARBA" id="ARBA00023004"/>
    </source>
</evidence>
<reference evidence="10" key="1">
    <citation type="journal article" date="2016" name="G3 (Bethesda)">
        <title>First Draft Assembly and Annotation of the Genome of a California Endemic Oak Quercus lobata Nee (Fagaceae).</title>
        <authorList>
            <person name="Sork V.L."/>
            <person name="Fitz-Gibbon S.T."/>
            <person name="Puiu D."/>
            <person name="Crepeau M."/>
            <person name="Gugger P.F."/>
            <person name="Sherman R."/>
            <person name="Stevens K."/>
            <person name="Langley C.H."/>
            <person name="Pellegrini M."/>
            <person name="Salzberg S.L."/>
        </authorList>
    </citation>
    <scope>NUCLEOTIDE SEQUENCE [LARGE SCALE GENOMIC DNA]</scope>
    <source>
        <strain evidence="10">cv. SW786</strain>
    </source>
</reference>
<evidence type="ECO:0000313" key="10">
    <source>
        <dbReference type="Proteomes" id="UP000594261"/>
    </source>
</evidence>
<keyword evidence="4 7" id="KW-0479">Metal-binding</keyword>
<dbReference type="CDD" id="cd11043">
    <property type="entry name" value="CYP90-like"/>
    <property type="match status" value="1"/>
</dbReference>
<evidence type="ECO:0000256" key="2">
    <source>
        <dbReference type="ARBA" id="ARBA00010617"/>
    </source>
</evidence>
<keyword evidence="6 7" id="KW-0408">Iron</keyword>
<reference evidence="9" key="2">
    <citation type="submission" date="2021-01" db="UniProtKB">
        <authorList>
            <consortium name="EnsemblPlants"/>
        </authorList>
    </citation>
    <scope>IDENTIFICATION</scope>
</reference>
<dbReference type="InParanoid" id="A0A7N2QYQ8"/>
<protein>
    <submittedName>
        <fullName evidence="9">Uncharacterized protein</fullName>
    </submittedName>
</protein>
<dbReference type="PRINTS" id="PR00385">
    <property type="entry name" value="P450"/>
</dbReference>
<dbReference type="GO" id="GO:0016132">
    <property type="term" value="P:brassinosteroid biosynthetic process"/>
    <property type="evidence" value="ECO:0007669"/>
    <property type="project" value="TreeGrafter"/>
</dbReference>
<evidence type="ECO:0000256" key="3">
    <source>
        <dbReference type="ARBA" id="ARBA00022692"/>
    </source>
</evidence>
<dbReference type="Pfam" id="PF00067">
    <property type="entry name" value="p450"/>
    <property type="match status" value="2"/>
</dbReference>
<dbReference type="SUPFAM" id="SSF48264">
    <property type="entry name" value="Cytochrome P450"/>
    <property type="match status" value="1"/>
</dbReference>
<dbReference type="GO" id="GO:0016705">
    <property type="term" value="F:oxidoreductase activity, acting on paired donors, with incorporation or reduction of molecular oxygen"/>
    <property type="evidence" value="ECO:0007669"/>
    <property type="project" value="InterPro"/>
</dbReference>
<keyword evidence="8" id="KW-0560">Oxidoreductase</keyword>
<dbReference type="PRINTS" id="PR00463">
    <property type="entry name" value="EP450I"/>
</dbReference>
<dbReference type="InterPro" id="IPR002401">
    <property type="entry name" value="Cyt_P450_E_grp-I"/>
</dbReference>
<keyword evidence="10" id="KW-1185">Reference proteome</keyword>
<dbReference type="GO" id="GO:0016020">
    <property type="term" value="C:membrane"/>
    <property type="evidence" value="ECO:0007669"/>
    <property type="project" value="UniProtKB-SubCell"/>
</dbReference>
<evidence type="ECO:0000313" key="9">
    <source>
        <dbReference type="EnsemblPlants" id="QL02p024164:mrna"/>
    </source>
</evidence>
<dbReference type="PROSITE" id="PS00086">
    <property type="entry name" value="CYTOCHROME_P450"/>
    <property type="match status" value="1"/>
</dbReference>
<keyword evidence="7 8" id="KW-0349">Heme</keyword>
<sequence>MEQIPGSMGWPIVGESFSFLSDFSSLSGIYNFMKKRQQRYGKVFKSSVLGRFTVFMTGREASKILLPGKDGMVSLNLFYTGKQVLGPTSFLQTTGEMHQRLRRLIAEPLSLDGLKNYFQFINMLAIQTLDQWPGRTVFFLEEASTVEFWLFSQKNIILPSLNAVSGKINKSLNIAVHSQSEWKYDNELRAHWRGAGKVWANFKIISSSFASLPFKIPGIAFYRGIQARDRMYAMLDSIISKRRNGEGFQQDFLESLIMKHSKAADGGGDDENKLTDTQLKDNILTLLVAGHDTTTAALTWLMKFLEENPDVLEQLREEHRQIQANRKDGEYLTCSELNKMPFTAKVISETLRRATILPWFSRKAAQDFEIDGYKIKKGWSVNLDVVSIHHDPEVFPDPQKFDPSRFDEPLKPFSFLGFGSGPRMCPGINLAKLEISIFIHYLACRYRWSALEKDDSVQPTLVRMPKNKYPIVVESL</sequence>
<dbReference type="GO" id="GO:0020037">
    <property type="term" value="F:heme binding"/>
    <property type="evidence" value="ECO:0007669"/>
    <property type="project" value="InterPro"/>
</dbReference>
<evidence type="ECO:0000256" key="4">
    <source>
        <dbReference type="ARBA" id="ARBA00022723"/>
    </source>
</evidence>
<dbReference type="Proteomes" id="UP000594261">
    <property type="component" value="Chromosome 2"/>
</dbReference>
<evidence type="ECO:0000256" key="5">
    <source>
        <dbReference type="ARBA" id="ARBA00022989"/>
    </source>
</evidence>
<name>A0A7N2QYQ8_QUELO</name>
<dbReference type="PANTHER" id="PTHR24286:SF28">
    <property type="entry name" value="ABSCISIC ACID 8'-HYDROXYLASE 3-LIKE"/>
    <property type="match status" value="1"/>
</dbReference>
<keyword evidence="3" id="KW-0812">Transmembrane</keyword>
<evidence type="ECO:0000256" key="1">
    <source>
        <dbReference type="ARBA" id="ARBA00004167"/>
    </source>
</evidence>